<feature type="region of interest" description="Disordered" evidence="1">
    <location>
        <begin position="90"/>
        <end position="124"/>
    </location>
</feature>
<sequence length="124" mass="13848">MDVLKKCHNLDLLCVKPCTEEIWRGKEKGLGFCMVLGIAHDDLDCYSLESRRQMIIGLVTGSAVFSGIIIMLGVRYRDKLAGLLKTKWGSGRKEPQYQKTSAEEESTILQAGQQSLKMTPVTEL</sequence>
<proteinExistence type="predicted"/>
<name>A0A8T0F167_ARGBR</name>
<dbReference type="Proteomes" id="UP000807504">
    <property type="component" value="Unassembled WGS sequence"/>
</dbReference>
<keyword evidence="2" id="KW-1133">Transmembrane helix</keyword>
<keyword evidence="2" id="KW-0812">Transmembrane</keyword>
<comment type="caution">
    <text evidence="3">The sequence shown here is derived from an EMBL/GenBank/DDBJ whole genome shotgun (WGS) entry which is preliminary data.</text>
</comment>
<protein>
    <submittedName>
        <fullName evidence="3">Uncharacterized protein</fullName>
    </submittedName>
</protein>
<evidence type="ECO:0000256" key="1">
    <source>
        <dbReference type="SAM" id="MobiDB-lite"/>
    </source>
</evidence>
<reference evidence="3" key="1">
    <citation type="journal article" date="2020" name="bioRxiv">
        <title>Chromosome-level reference genome of the European wasp spider Argiope bruennichi: a resource for studies on range expansion and evolutionary adaptation.</title>
        <authorList>
            <person name="Sheffer M.M."/>
            <person name="Hoppe A."/>
            <person name="Krehenwinkel H."/>
            <person name="Uhl G."/>
            <person name="Kuss A.W."/>
            <person name="Jensen L."/>
            <person name="Jensen C."/>
            <person name="Gillespie R.G."/>
            <person name="Hoff K.J."/>
            <person name="Prost S."/>
        </authorList>
    </citation>
    <scope>NUCLEOTIDE SEQUENCE</scope>
</reference>
<accession>A0A8T0F167</accession>
<feature type="compositionally biased region" description="Polar residues" evidence="1">
    <location>
        <begin position="107"/>
        <end position="117"/>
    </location>
</feature>
<gene>
    <name evidence="3" type="ORF">HNY73_010478</name>
</gene>
<keyword evidence="4" id="KW-1185">Reference proteome</keyword>
<reference evidence="3" key="2">
    <citation type="submission" date="2020-06" db="EMBL/GenBank/DDBJ databases">
        <authorList>
            <person name="Sheffer M."/>
        </authorList>
    </citation>
    <scope>NUCLEOTIDE SEQUENCE</scope>
</reference>
<organism evidence="3 4">
    <name type="scientific">Argiope bruennichi</name>
    <name type="common">Wasp spider</name>
    <name type="synonym">Aranea bruennichi</name>
    <dbReference type="NCBI Taxonomy" id="94029"/>
    <lineage>
        <taxon>Eukaryota</taxon>
        <taxon>Metazoa</taxon>
        <taxon>Ecdysozoa</taxon>
        <taxon>Arthropoda</taxon>
        <taxon>Chelicerata</taxon>
        <taxon>Arachnida</taxon>
        <taxon>Araneae</taxon>
        <taxon>Araneomorphae</taxon>
        <taxon>Entelegynae</taxon>
        <taxon>Araneoidea</taxon>
        <taxon>Araneidae</taxon>
        <taxon>Argiope</taxon>
    </lineage>
</organism>
<keyword evidence="2" id="KW-0472">Membrane</keyword>
<evidence type="ECO:0000256" key="2">
    <source>
        <dbReference type="SAM" id="Phobius"/>
    </source>
</evidence>
<evidence type="ECO:0000313" key="4">
    <source>
        <dbReference type="Proteomes" id="UP000807504"/>
    </source>
</evidence>
<dbReference type="EMBL" id="JABXBU010000030">
    <property type="protein sequence ID" value="KAF8784864.1"/>
    <property type="molecule type" value="Genomic_DNA"/>
</dbReference>
<dbReference type="AlphaFoldDB" id="A0A8T0F167"/>
<feature type="transmembrane region" description="Helical" evidence="2">
    <location>
        <begin position="54"/>
        <end position="74"/>
    </location>
</feature>
<evidence type="ECO:0000313" key="3">
    <source>
        <dbReference type="EMBL" id="KAF8784864.1"/>
    </source>
</evidence>